<reference evidence="1 2" key="1">
    <citation type="submission" date="2018-04" db="EMBL/GenBank/DDBJ databases">
        <title>Chitinophaga fuyangensis sp. nov., isolated from soil in a chemical factory.</title>
        <authorList>
            <person name="Chen K."/>
        </authorList>
    </citation>
    <scope>NUCLEOTIDE SEQUENCE [LARGE SCALE GENOMIC DNA]</scope>
    <source>
        <strain evidence="1 2">LY-1</strain>
    </source>
</reference>
<name>A0A2T7BPP4_9BACT</name>
<gene>
    <name evidence="1" type="ORF">DCC81_09465</name>
</gene>
<accession>A0A2T7BPP4</accession>
<comment type="caution">
    <text evidence="1">The sequence shown here is derived from an EMBL/GenBank/DDBJ whole genome shotgun (WGS) entry which is preliminary data.</text>
</comment>
<proteinExistence type="predicted"/>
<evidence type="ECO:0000313" key="1">
    <source>
        <dbReference type="EMBL" id="PUZ29648.1"/>
    </source>
</evidence>
<sequence length="92" mass="11060">MGQWLPFPDKLGLTPEEKNKGWYYKTGCNDSRMDGRFKWQLHIPVVICIMGRAMHIMDVQKFEDRQILIKLSMFLVMLENHRELKQLHRHCC</sequence>
<dbReference type="AlphaFoldDB" id="A0A2T7BPP4"/>
<protein>
    <submittedName>
        <fullName evidence="1">Uncharacterized protein</fullName>
    </submittedName>
</protein>
<organism evidence="1 2">
    <name type="scientific">Chitinophaga parva</name>
    <dbReference type="NCBI Taxonomy" id="2169414"/>
    <lineage>
        <taxon>Bacteria</taxon>
        <taxon>Pseudomonadati</taxon>
        <taxon>Bacteroidota</taxon>
        <taxon>Chitinophagia</taxon>
        <taxon>Chitinophagales</taxon>
        <taxon>Chitinophagaceae</taxon>
        <taxon>Chitinophaga</taxon>
    </lineage>
</organism>
<evidence type="ECO:0000313" key="2">
    <source>
        <dbReference type="Proteomes" id="UP000244450"/>
    </source>
</evidence>
<keyword evidence="2" id="KW-1185">Reference proteome</keyword>
<dbReference type="EMBL" id="QCYK01000001">
    <property type="protein sequence ID" value="PUZ29648.1"/>
    <property type="molecule type" value="Genomic_DNA"/>
</dbReference>
<dbReference type="Proteomes" id="UP000244450">
    <property type="component" value="Unassembled WGS sequence"/>
</dbReference>